<keyword evidence="5" id="KW-1185">Reference proteome</keyword>
<evidence type="ECO:0000256" key="1">
    <source>
        <dbReference type="ARBA" id="ARBA00022724"/>
    </source>
</evidence>
<evidence type="ECO:0000259" key="2">
    <source>
        <dbReference type="Pfam" id="PF00292"/>
    </source>
</evidence>
<feature type="domain" description="Paired" evidence="2">
    <location>
        <begin position="3"/>
        <end position="63"/>
    </location>
</feature>
<dbReference type="AlphaFoldDB" id="A0A9W4SXF8"/>
<evidence type="ECO:0000313" key="4">
    <source>
        <dbReference type="EMBL" id="CAI2184893.1"/>
    </source>
</evidence>
<name>A0A9W4SXF8_9GLOM</name>
<dbReference type="Gene3D" id="1.10.10.10">
    <property type="entry name" value="Winged helix-like DNA-binding domain superfamily/Winged helix DNA-binding domain"/>
    <property type="match status" value="1"/>
</dbReference>
<reference evidence="4" key="1">
    <citation type="submission" date="2022-08" db="EMBL/GenBank/DDBJ databases">
        <authorList>
            <person name="Kallberg Y."/>
            <person name="Tangrot J."/>
            <person name="Rosling A."/>
        </authorList>
    </citation>
    <scope>NUCLEOTIDE SEQUENCE</scope>
    <source>
        <strain evidence="4">Wild A</strain>
    </source>
</reference>
<dbReference type="SUPFAM" id="SSF46689">
    <property type="entry name" value="Homeodomain-like"/>
    <property type="match status" value="1"/>
</dbReference>
<dbReference type="OrthoDB" id="2429547at2759"/>
<dbReference type="GO" id="GO:0006313">
    <property type="term" value="P:DNA transposition"/>
    <property type="evidence" value="ECO:0007669"/>
    <property type="project" value="InterPro"/>
</dbReference>
<protein>
    <submittedName>
        <fullName evidence="4">13523_t:CDS:1</fullName>
    </submittedName>
</protein>
<dbReference type="InterPro" id="IPR001523">
    <property type="entry name" value="Paired_dom"/>
</dbReference>
<keyword evidence="1" id="KW-0563">Paired box</keyword>
<dbReference type="InterPro" id="IPR002492">
    <property type="entry name" value="Transposase_Tc1-like"/>
</dbReference>
<dbReference type="InterPro" id="IPR036388">
    <property type="entry name" value="WH-like_DNA-bd_sf"/>
</dbReference>
<dbReference type="GO" id="GO:0006355">
    <property type="term" value="P:regulation of DNA-templated transcription"/>
    <property type="evidence" value="ECO:0007669"/>
    <property type="project" value="InterPro"/>
</dbReference>
<gene>
    <name evidence="4" type="ORF">FWILDA_LOCUS11804</name>
</gene>
<accession>A0A9W4SXF8</accession>
<dbReference type="Proteomes" id="UP001153678">
    <property type="component" value="Unassembled WGS sequence"/>
</dbReference>
<dbReference type="GO" id="GO:0015074">
    <property type="term" value="P:DNA integration"/>
    <property type="evidence" value="ECO:0007669"/>
    <property type="project" value="InterPro"/>
</dbReference>
<dbReference type="Pfam" id="PF00292">
    <property type="entry name" value="PAX"/>
    <property type="match status" value="1"/>
</dbReference>
<sequence length="121" mass="13693">MRGNEVSKTHRERIIGAYLSGIRQRVISTQLNIPTSTVSDIIKKYKKTGSSEPRQRSGRPKILSECDTRALKRIVRTDRFSPLGNVTDKLNTSLDATVHYNTVRSYLHDEGLGSYTARKKT</sequence>
<dbReference type="EMBL" id="CAMKVN010003502">
    <property type="protein sequence ID" value="CAI2184893.1"/>
    <property type="molecule type" value="Genomic_DNA"/>
</dbReference>
<organism evidence="4 5">
    <name type="scientific">Funneliformis geosporum</name>
    <dbReference type="NCBI Taxonomy" id="1117311"/>
    <lineage>
        <taxon>Eukaryota</taxon>
        <taxon>Fungi</taxon>
        <taxon>Fungi incertae sedis</taxon>
        <taxon>Mucoromycota</taxon>
        <taxon>Glomeromycotina</taxon>
        <taxon>Glomeromycetes</taxon>
        <taxon>Glomerales</taxon>
        <taxon>Glomeraceae</taxon>
        <taxon>Funneliformis</taxon>
    </lineage>
</organism>
<dbReference type="GO" id="GO:0003677">
    <property type="term" value="F:DNA binding"/>
    <property type="evidence" value="ECO:0007669"/>
    <property type="project" value="InterPro"/>
</dbReference>
<dbReference type="InterPro" id="IPR009057">
    <property type="entry name" value="Homeodomain-like_sf"/>
</dbReference>
<evidence type="ECO:0000313" key="5">
    <source>
        <dbReference type="Proteomes" id="UP001153678"/>
    </source>
</evidence>
<dbReference type="Pfam" id="PF01498">
    <property type="entry name" value="HTH_Tnp_Tc3_2"/>
    <property type="match status" value="1"/>
</dbReference>
<proteinExistence type="predicted"/>
<comment type="caution">
    <text evidence="4">The sequence shown here is derived from an EMBL/GenBank/DDBJ whole genome shotgun (WGS) entry which is preliminary data.</text>
</comment>
<feature type="domain" description="Transposase Tc1-like" evidence="3">
    <location>
        <begin position="69"/>
        <end position="120"/>
    </location>
</feature>
<evidence type="ECO:0000259" key="3">
    <source>
        <dbReference type="Pfam" id="PF01498"/>
    </source>
</evidence>